<organism evidence="1">
    <name type="scientific">Anguilla anguilla</name>
    <name type="common">European freshwater eel</name>
    <name type="synonym">Muraena anguilla</name>
    <dbReference type="NCBI Taxonomy" id="7936"/>
    <lineage>
        <taxon>Eukaryota</taxon>
        <taxon>Metazoa</taxon>
        <taxon>Chordata</taxon>
        <taxon>Craniata</taxon>
        <taxon>Vertebrata</taxon>
        <taxon>Euteleostomi</taxon>
        <taxon>Actinopterygii</taxon>
        <taxon>Neopterygii</taxon>
        <taxon>Teleostei</taxon>
        <taxon>Anguilliformes</taxon>
        <taxon>Anguillidae</taxon>
        <taxon>Anguilla</taxon>
    </lineage>
</organism>
<dbReference type="AlphaFoldDB" id="A0A0E9U356"/>
<evidence type="ECO:0000313" key="1">
    <source>
        <dbReference type="EMBL" id="JAH59625.1"/>
    </source>
</evidence>
<sequence length="30" mass="3597">MKLLAVHFRKLKHFTHNVNVIQNTCDTFQL</sequence>
<proteinExistence type="predicted"/>
<reference evidence="1" key="2">
    <citation type="journal article" date="2015" name="Fish Shellfish Immunol.">
        <title>Early steps in the European eel (Anguilla anguilla)-Vibrio vulnificus interaction in the gills: Role of the RtxA13 toxin.</title>
        <authorList>
            <person name="Callol A."/>
            <person name="Pajuelo D."/>
            <person name="Ebbesson L."/>
            <person name="Teles M."/>
            <person name="MacKenzie S."/>
            <person name="Amaro C."/>
        </authorList>
    </citation>
    <scope>NUCLEOTIDE SEQUENCE</scope>
</reference>
<dbReference type="EMBL" id="GBXM01048952">
    <property type="protein sequence ID" value="JAH59625.1"/>
    <property type="molecule type" value="Transcribed_RNA"/>
</dbReference>
<reference evidence="1" key="1">
    <citation type="submission" date="2014-11" db="EMBL/GenBank/DDBJ databases">
        <authorList>
            <person name="Amaro Gonzalez C."/>
        </authorList>
    </citation>
    <scope>NUCLEOTIDE SEQUENCE</scope>
</reference>
<accession>A0A0E9U356</accession>
<name>A0A0E9U356_ANGAN</name>
<protein>
    <submittedName>
        <fullName evidence="1">Uncharacterized protein</fullName>
    </submittedName>
</protein>